<keyword evidence="2" id="KW-1185">Reference proteome</keyword>
<gene>
    <name evidence="1" type="ORF">MGAL_10B008473</name>
</gene>
<dbReference type="Proteomes" id="UP000596742">
    <property type="component" value="Unassembled WGS sequence"/>
</dbReference>
<dbReference type="EMBL" id="UYJE01001481">
    <property type="protein sequence ID" value="VDI02508.1"/>
    <property type="molecule type" value="Genomic_DNA"/>
</dbReference>
<evidence type="ECO:0008006" key="3">
    <source>
        <dbReference type="Google" id="ProtNLM"/>
    </source>
</evidence>
<comment type="caution">
    <text evidence="1">The sequence shown here is derived from an EMBL/GenBank/DDBJ whole genome shotgun (WGS) entry which is preliminary data.</text>
</comment>
<proteinExistence type="predicted"/>
<feature type="non-terminal residue" evidence="1">
    <location>
        <position position="151"/>
    </location>
</feature>
<dbReference type="OrthoDB" id="10530933at2759"/>
<sequence length="151" mass="17109">FLEAVTPVVLGHDVNLFCNASGFDDCCNSHTRRWSRKVNDSETVVLFRGVSSYPEKFTEVMQSGGFSMILKNLNKSDIDVYYTCSYGFYSSKQMLKESYSSNVFLEAVTPVVLGYDVNLFCNASKFDDCCNINTRRWSRIGNGIETVLIDR</sequence>
<dbReference type="AlphaFoldDB" id="A0A8B6CCC2"/>
<accession>A0A8B6CCC2</accession>
<evidence type="ECO:0000313" key="1">
    <source>
        <dbReference type="EMBL" id="VDI02508.1"/>
    </source>
</evidence>
<dbReference type="InterPro" id="IPR013783">
    <property type="entry name" value="Ig-like_fold"/>
</dbReference>
<dbReference type="SUPFAM" id="SSF48726">
    <property type="entry name" value="Immunoglobulin"/>
    <property type="match status" value="1"/>
</dbReference>
<dbReference type="Gene3D" id="2.60.40.10">
    <property type="entry name" value="Immunoglobulins"/>
    <property type="match status" value="1"/>
</dbReference>
<reference evidence="1" key="1">
    <citation type="submission" date="2018-11" db="EMBL/GenBank/DDBJ databases">
        <authorList>
            <person name="Alioto T."/>
            <person name="Alioto T."/>
        </authorList>
    </citation>
    <scope>NUCLEOTIDE SEQUENCE</scope>
</reference>
<dbReference type="InterPro" id="IPR036179">
    <property type="entry name" value="Ig-like_dom_sf"/>
</dbReference>
<organism evidence="1 2">
    <name type="scientific">Mytilus galloprovincialis</name>
    <name type="common">Mediterranean mussel</name>
    <dbReference type="NCBI Taxonomy" id="29158"/>
    <lineage>
        <taxon>Eukaryota</taxon>
        <taxon>Metazoa</taxon>
        <taxon>Spiralia</taxon>
        <taxon>Lophotrochozoa</taxon>
        <taxon>Mollusca</taxon>
        <taxon>Bivalvia</taxon>
        <taxon>Autobranchia</taxon>
        <taxon>Pteriomorphia</taxon>
        <taxon>Mytilida</taxon>
        <taxon>Mytiloidea</taxon>
        <taxon>Mytilidae</taxon>
        <taxon>Mytilinae</taxon>
        <taxon>Mytilus</taxon>
    </lineage>
</organism>
<name>A0A8B6CCC2_MYTGA</name>
<evidence type="ECO:0000313" key="2">
    <source>
        <dbReference type="Proteomes" id="UP000596742"/>
    </source>
</evidence>
<protein>
    <recommendedName>
        <fullName evidence="3">Ig-like domain-containing protein</fullName>
    </recommendedName>
</protein>